<evidence type="ECO:0000256" key="4">
    <source>
        <dbReference type="ARBA" id="ARBA00022801"/>
    </source>
</evidence>
<evidence type="ECO:0000259" key="8">
    <source>
        <dbReference type="PROSITE" id="PS51192"/>
    </source>
</evidence>
<keyword evidence="6" id="KW-0067">ATP-binding</keyword>
<dbReference type="GO" id="GO:0016787">
    <property type="term" value="F:hydrolase activity"/>
    <property type="evidence" value="ECO:0007669"/>
    <property type="project" value="UniProtKB-KW"/>
</dbReference>
<dbReference type="InterPro" id="IPR014001">
    <property type="entry name" value="Helicase_ATP-bd"/>
</dbReference>
<dbReference type="EMBL" id="FNBT01000012">
    <property type="protein sequence ID" value="SDG11866.1"/>
    <property type="molecule type" value="Genomic_DNA"/>
</dbReference>
<dbReference type="SMART" id="SM00487">
    <property type="entry name" value="DEXDc"/>
    <property type="match status" value="1"/>
</dbReference>
<comment type="catalytic activity">
    <reaction evidence="7">
        <text>ATP + H2O = ADP + phosphate + H(+)</text>
        <dbReference type="Rhea" id="RHEA:13065"/>
        <dbReference type="ChEBI" id="CHEBI:15377"/>
        <dbReference type="ChEBI" id="CHEBI:15378"/>
        <dbReference type="ChEBI" id="CHEBI:30616"/>
        <dbReference type="ChEBI" id="CHEBI:43474"/>
        <dbReference type="ChEBI" id="CHEBI:456216"/>
        <dbReference type="EC" id="3.6.4.13"/>
    </reaction>
</comment>
<dbReference type="Pfam" id="PF00271">
    <property type="entry name" value="Helicase_C"/>
    <property type="match status" value="1"/>
</dbReference>
<dbReference type="OrthoDB" id="9805617at2"/>
<dbReference type="STRING" id="1550231.SAMN05660662_0382"/>
<dbReference type="PANTHER" id="PTHR18934">
    <property type="entry name" value="ATP-DEPENDENT RNA HELICASE"/>
    <property type="match status" value="1"/>
</dbReference>
<dbReference type="InterPro" id="IPR027417">
    <property type="entry name" value="P-loop_NTPase"/>
</dbReference>
<dbReference type="InterPro" id="IPR011709">
    <property type="entry name" value="DEAD-box_helicase_OB_fold"/>
</dbReference>
<dbReference type="InterPro" id="IPR011545">
    <property type="entry name" value="DEAD/DEAH_box_helicase_dom"/>
</dbReference>
<dbReference type="EC" id="3.6.4.13" evidence="2"/>
<evidence type="ECO:0000259" key="9">
    <source>
        <dbReference type="PROSITE" id="PS51194"/>
    </source>
</evidence>
<dbReference type="NCBIfam" id="NF008348">
    <property type="entry name" value="PRK11131.1"/>
    <property type="match status" value="1"/>
</dbReference>
<dbReference type="FunFam" id="3.40.50.300:FF:000439">
    <property type="entry name" value="ATP-dependent RNA helicase HrpA"/>
    <property type="match status" value="1"/>
</dbReference>
<dbReference type="Pfam" id="PF11898">
    <property type="entry name" value="DUF3418"/>
    <property type="match status" value="1"/>
</dbReference>
<keyword evidence="4" id="KW-0378">Hydrolase</keyword>
<reference evidence="11" key="1">
    <citation type="submission" date="2016-10" db="EMBL/GenBank/DDBJ databases">
        <authorList>
            <person name="Varghese N."/>
            <person name="Submissions S."/>
        </authorList>
    </citation>
    <scope>NUCLEOTIDE SEQUENCE [LARGE SCALE GENOMIC DNA]</scope>
    <source>
        <strain evidence="11">DSM 44268</strain>
    </source>
</reference>
<dbReference type="GO" id="GO:0003724">
    <property type="term" value="F:RNA helicase activity"/>
    <property type="evidence" value="ECO:0007669"/>
    <property type="project" value="UniProtKB-EC"/>
</dbReference>
<dbReference type="CDD" id="cd18791">
    <property type="entry name" value="SF2_C_RHA"/>
    <property type="match status" value="1"/>
</dbReference>
<dbReference type="Proteomes" id="UP000199406">
    <property type="component" value="Unassembled WGS sequence"/>
</dbReference>
<dbReference type="PROSITE" id="PS51192">
    <property type="entry name" value="HELICASE_ATP_BIND_1"/>
    <property type="match status" value="1"/>
</dbReference>
<dbReference type="Pfam" id="PF04408">
    <property type="entry name" value="WHD_HA2"/>
    <property type="match status" value="1"/>
</dbReference>
<evidence type="ECO:0000313" key="11">
    <source>
        <dbReference type="Proteomes" id="UP000199406"/>
    </source>
</evidence>
<dbReference type="InterPro" id="IPR007502">
    <property type="entry name" value="Helicase-assoc_dom"/>
</dbReference>
<evidence type="ECO:0000256" key="7">
    <source>
        <dbReference type="ARBA" id="ARBA00047984"/>
    </source>
</evidence>
<organism evidence="10 11">
    <name type="scientific">Blastococcus aurantiacus</name>
    <dbReference type="NCBI Taxonomy" id="1550231"/>
    <lineage>
        <taxon>Bacteria</taxon>
        <taxon>Bacillati</taxon>
        <taxon>Actinomycetota</taxon>
        <taxon>Actinomycetes</taxon>
        <taxon>Geodermatophilales</taxon>
        <taxon>Geodermatophilaceae</taxon>
        <taxon>Blastococcus</taxon>
    </lineage>
</organism>
<protein>
    <recommendedName>
        <fullName evidence="2">RNA helicase</fullName>
        <ecNumber evidence="2">3.6.4.13</ecNumber>
    </recommendedName>
</protein>
<dbReference type="GO" id="GO:0003723">
    <property type="term" value="F:RNA binding"/>
    <property type="evidence" value="ECO:0007669"/>
    <property type="project" value="TreeGrafter"/>
</dbReference>
<evidence type="ECO:0000256" key="1">
    <source>
        <dbReference type="ARBA" id="ARBA00008792"/>
    </source>
</evidence>
<dbReference type="RefSeq" id="WP_091771597.1">
    <property type="nucleotide sequence ID" value="NZ_FNBT01000012.1"/>
</dbReference>
<evidence type="ECO:0000256" key="5">
    <source>
        <dbReference type="ARBA" id="ARBA00022806"/>
    </source>
</evidence>
<gene>
    <name evidence="10" type="ORF">SAMN05660662_0382</name>
</gene>
<evidence type="ECO:0000256" key="6">
    <source>
        <dbReference type="ARBA" id="ARBA00022840"/>
    </source>
</evidence>
<dbReference type="SMART" id="SM00490">
    <property type="entry name" value="HELICc"/>
    <property type="match status" value="1"/>
</dbReference>
<dbReference type="Gene3D" id="3.40.50.300">
    <property type="entry name" value="P-loop containing nucleotide triphosphate hydrolases"/>
    <property type="match status" value="2"/>
</dbReference>
<keyword evidence="11" id="KW-1185">Reference proteome</keyword>
<feature type="domain" description="Helicase C-terminal" evidence="9">
    <location>
        <begin position="277"/>
        <end position="447"/>
    </location>
</feature>
<dbReference type="SMART" id="SM00847">
    <property type="entry name" value="HA2"/>
    <property type="match status" value="1"/>
</dbReference>
<dbReference type="FunFam" id="1.20.120.1080:FF:000005">
    <property type="entry name" value="ATP-dependent helicase HrpA"/>
    <property type="match status" value="1"/>
</dbReference>
<accession>A0A1G7RM61</accession>
<dbReference type="NCBIfam" id="TIGR01967">
    <property type="entry name" value="DEAH_box_HrpA"/>
    <property type="match status" value="1"/>
</dbReference>
<dbReference type="InterPro" id="IPR024590">
    <property type="entry name" value="HrpA_C"/>
</dbReference>
<dbReference type="FunFam" id="3.40.50.300:FF:000575">
    <property type="entry name" value="ATP-dependent helicase hrpA"/>
    <property type="match status" value="1"/>
</dbReference>
<dbReference type="InterPro" id="IPR048333">
    <property type="entry name" value="HA2_WH"/>
</dbReference>
<evidence type="ECO:0000256" key="2">
    <source>
        <dbReference type="ARBA" id="ARBA00012552"/>
    </source>
</evidence>
<comment type="similarity">
    <text evidence="1">Belongs to the DEAD box helicase family. DEAH subfamily.</text>
</comment>
<dbReference type="SUPFAM" id="SSF52540">
    <property type="entry name" value="P-loop containing nucleoside triphosphate hydrolases"/>
    <property type="match status" value="1"/>
</dbReference>
<feature type="domain" description="Helicase ATP-binding" evidence="8">
    <location>
        <begin position="83"/>
        <end position="246"/>
    </location>
</feature>
<name>A0A1G7RM61_9ACTN</name>
<dbReference type="InterPro" id="IPR003593">
    <property type="entry name" value="AAA+_ATPase"/>
</dbReference>
<sequence>MSSPQDDLRARLATLTLADEHRLRRRLDGLRTVRDAAARERQRERIVDEVAAAEERIARRRAAVPVITYPEDLPVSARRDDIAAALRDAQVVVVAGETGSGKTTQLPKIALELGRGVRGRIGHTQPRRIAARSVAERIAEELDTPLGEAVGYKMRFNDQVSDSTLVKLMTDGVLLAEIQRDRLLRQYDMIILDEAHERSLNIDFLLGYLAQILPRRPDLKLVITSATIDVERVAAHFRGAPIIEVSGRTYPVEVRYRPVVDPDAKADDEGYDPDRDQVSAILDAVDELTAEGPGDILVFLAGEREIRDTQDALTERGLPNTEIVPLYSRLSAADQHKVFAPHTGRRIVLSTNVAETSLTVPGIRYVIDPGTARISRYSLRTKVQRLPIEPVSQASARQRSGRCGRLGPGIAIRLYTEDDFEARPEFTDPEILRTNLASVLLQMAALDLGAVEEFPFVDPPDRRAVADGVALLEELGALDEQGKLTPTGRSLAALPLDPRIARMVVEADRRGVLEEVLVIAAGLTIQDPRERPTEHQQAADDLHRRFADENSDFLALLNLWRYLGEQADALSGNQFRRTVKREFLHYLRIREWQDLHGQLRGTARRLGMNLGEPATEPDERGITAALLAGLLSHVGMQAEPVKQRDGKPGRPGREYLGTRNTRFVLAPGTPLAKKPPRWVVAAELVETSRLFARTVARIDPETVEKLADHLVKRQYSEPRWDAKRGSVVATERVTLYGLPIVVGRRVQYGSIDPEISRELFIRHALVQGEWTTHHRFWADNQRAIEQVAQLEERARRRDIAVDDETLFELYDARLPTDVVSTRHFDRWWKRARHETPDLLTFTPAMLTDAAAAGQVDPDDYPDEVELSQGLSLPLSYAFAPGAPQDGVTVDVPLGVLDSVAQRTSGESLAFTVPGLREELVTALLRTLPKQTRRALVPIPDRVRQVLPHIDPGEPLLPALERELRRAAGVVVPPDAWQPGQVPDHLRATFRVLDDQQRPLATGKDLAALKAQVAPQARATLAAAAASVERSRMTTWDVGTLPRTVEVRRGDHLVTAYPALVDEGGTVGVRVVPTEVEATRLTWRGARRLLVLVAGSPTKQVVKTLGPRTRLALQFNPDGEIPALVDDCVDAVATELIAAAGGPPRDQAAFEALVATAKRELHPLTVDAVQKVEAVLTQAREVAVAIGAAPGRRVPEAAIADLRRQMTGLLHRGFVAAAGRRRLPDLVRYLRAMAHRLEKLPANAVRDELWTAQVAAVTAEYEQLRAQVPSTGAPDDPVARVRWMIEELRVGLFAQGIGTPRPISEQRVYKAIDALI</sequence>
<keyword evidence="3" id="KW-0547">Nucleotide-binding</keyword>
<dbReference type="GO" id="GO:0005524">
    <property type="term" value="F:ATP binding"/>
    <property type="evidence" value="ECO:0007669"/>
    <property type="project" value="UniProtKB-KW"/>
</dbReference>
<dbReference type="Pfam" id="PF00270">
    <property type="entry name" value="DEAD"/>
    <property type="match status" value="1"/>
</dbReference>
<keyword evidence="5 10" id="KW-0347">Helicase</keyword>
<dbReference type="Pfam" id="PF21010">
    <property type="entry name" value="HA2_C"/>
    <property type="match status" value="1"/>
</dbReference>
<dbReference type="PANTHER" id="PTHR18934:SF99">
    <property type="entry name" value="ATP-DEPENDENT RNA HELICASE DHX37-RELATED"/>
    <property type="match status" value="1"/>
</dbReference>
<dbReference type="Pfam" id="PF07717">
    <property type="entry name" value="OB_NTP_bind"/>
    <property type="match status" value="1"/>
</dbReference>
<dbReference type="PROSITE" id="PS51194">
    <property type="entry name" value="HELICASE_CTER"/>
    <property type="match status" value="1"/>
</dbReference>
<evidence type="ECO:0000313" key="10">
    <source>
        <dbReference type="EMBL" id="SDG11866.1"/>
    </source>
</evidence>
<dbReference type="SMART" id="SM00382">
    <property type="entry name" value="AAA"/>
    <property type="match status" value="1"/>
</dbReference>
<dbReference type="InterPro" id="IPR010222">
    <property type="entry name" value="RNA_helicase_HrpA"/>
</dbReference>
<dbReference type="Gene3D" id="1.20.120.1080">
    <property type="match status" value="1"/>
</dbReference>
<evidence type="ECO:0000256" key="3">
    <source>
        <dbReference type="ARBA" id="ARBA00022741"/>
    </source>
</evidence>
<dbReference type="InterPro" id="IPR001650">
    <property type="entry name" value="Helicase_C-like"/>
</dbReference>
<proteinExistence type="inferred from homology"/>